<evidence type="ECO:0000313" key="6">
    <source>
        <dbReference type="Proteomes" id="UP000546162"/>
    </source>
</evidence>
<dbReference type="SMART" id="SM00220">
    <property type="entry name" value="S_TKc"/>
    <property type="match status" value="1"/>
</dbReference>
<dbReference type="GO" id="GO:0005524">
    <property type="term" value="F:ATP binding"/>
    <property type="evidence" value="ECO:0007669"/>
    <property type="project" value="InterPro"/>
</dbReference>
<dbReference type="SUPFAM" id="SSF56112">
    <property type="entry name" value="Protein kinase-like (PK-like)"/>
    <property type="match status" value="1"/>
</dbReference>
<keyword evidence="3" id="KW-1133">Transmembrane helix</keyword>
<proteinExistence type="predicted"/>
<comment type="caution">
    <text evidence="5">The sequence shown here is derived from an EMBL/GenBank/DDBJ whole genome shotgun (WGS) entry which is preliminary data.</text>
</comment>
<feature type="compositionally biased region" description="Basic and acidic residues" evidence="2">
    <location>
        <begin position="22"/>
        <end position="36"/>
    </location>
</feature>
<accession>A0A7W7MBB5</accession>
<dbReference type="Pfam" id="PF00069">
    <property type="entry name" value="Pkinase"/>
    <property type="match status" value="1"/>
</dbReference>
<sequence>MSDYTTRREDTTPGPAATTREGAARTTREGAARTTREGAAQTTREGAAGPAPTTRESPEGRPPTEDSGGLPAAIFARYRPEADLATGGEAHLVMLVRDRETGEQRVAKVYPTAVRPDTALLDALRTADARHVVRVIDWGEETGAFGREMSWEVLEYAPAGSLAALARDHGGALPPDQVREVLRQVTDALAYLHGELRHGAAAGIAHRDIKPENILLRSRHPVDLVLCDFGLVAELRATRRTTGRAGTPAYQAPETWWQKSQKPEQDWWSLGVVIVELLTGRNPNSGVGGHAVNERAVFEHIATYGVDLDGITDPDWRLLCQGLLTRAPEERWGATEVRAWLAGERPAVHDAPITEPAPVAAPPVAPFEVAGRLCRTPEEVGAALSENWAAGLALFQNRAQQLDLSDWMRENFPATNLPENLMRTKVTHRTDAAARLTRLISWVAPEMPPVYEQRRADAPGLALLAQSAAAGDPTATGLLQALNVGLLRALARHRCRTHPQCAGDQPGCAVLTAAADRLDQVTAAVQERINDLAVRLALTDPSTGGYGPARRPEVDQALPAATAIAFRLLVDPDHRERLPAELRRQKTPGKVGWWAELRDEARGPDHRQLAAGAVATALIPVATAESAAAKAQRAQAKQEERNERAARAGMAPGGGGTALRNGWRDVVNLLLAVLLAYLTTFLGAAVSKLEAYDLVPGKAPLYLLNITDVQTMVALPVLVVLGCLLIRPADPPAALRRARWFCWLFAIALAIVLTVADGEYRILVRFPIVLRSAFHDPLQAVNGNFAAIFPYAMLGAGILALWIGRRMVNRGWQTEAGDGGAVARRIRTVLILAVVALYLVQPLWVWQQVAVPFLPSPTEVWWQW</sequence>
<evidence type="ECO:0000256" key="1">
    <source>
        <dbReference type="SAM" id="Coils"/>
    </source>
</evidence>
<dbReference type="InterPro" id="IPR045269">
    <property type="entry name" value="Atg1-like"/>
</dbReference>
<evidence type="ECO:0000313" key="5">
    <source>
        <dbReference type="EMBL" id="MBB4743670.1"/>
    </source>
</evidence>
<feature type="transmembrane region" description="Helical" evidence="3">
    <location>
        <begin position="785"/>
        <end position="804"/>
    </location>
</feature>
<dbReference type="PROSITE" id="PS50011">
    <property type="entry name" value="PROTEIN_KINASE_DOM"/>
    <property type="match status" value="1"/>
</dbReference>
<name>A0A7W7MBB5_9ACTN</name>
<dbReference type="AlphaFoldDB" id="A0A7W7MBB5"/>
<reference evidence="5 6" key="1">
    <citation type="submission" date="2020-08" db="EMBL/GenBank/DDBJ databases">
        <title>Sequencing the genomes of 1000 actinobacteria strains.</title>
        <authorList>
            <person name="Klenk H.-P."/>
        </authorList>
    </citation>
    <scope>NUCLEOTIDE SEQUENCE [LARGE SCALE GENOMIC DNA]</scope>
    <source>
        <strain evidence="5 6">DSM 45809</strain>
    </source>
</reference>
<dbReference type="Proteomes" id="UP000546162">
    <property type="component" value="Unassembled WGS sequence"/>
</dbReference>
<keyword evidence="1" id="KW-0175">Coiled coil</keyword>
<protein>
    <recommendedName>
        <fullName evidence="4">Protein kinase domain-containing protein</fullName>
    </recommendedName>
</protein>
<keyword evidence="3" id="KW-0812">Transmembrane</keyword>
<organism evidence="5 6">
    <name type="scientific">Actinoplanes octamycinicus</name>
    <dbReference type="NCBI Taxonomy" id="135948"/>
    <lineage>
        <taxon>Bacteria</taxon>
        <taxon>Bacillati</taxon>
        <taxon>Actinomycetota</taxon>
        <taxon>Actinomycetes</taxon>
        <taxon>Micromonosporales</taxon>
        <taxon>Micromonosporaceae</taxon>
        <taxon>Actinoplanes</taxon>
    </lineage>
</organism>
<feature type="transmembrane region" description="Helical" evidence="3">
    <location>
        <begin position="666"/>
        <end position="686"/>
    </location>
</feature>
<keyword evidence="3" id="KW-0472">Membrane</keyword>
<dbReference type="PANTHER" id="PTHR24348">
    <property type="entry name" value="SERINE/THREONINE-PROTEIN KINASE UNC-51-RELATED"/>
    <property type="match status" value="1"/>
</dbReference>
<dbReference type="PROSITE" id="PS00108">
    <property type="entry name" value="PROTEIN_KINASE_ST"/>
    <property type="match status" value="1"/>
</dbReference>
<dbReference type="InterPro" id="IPR011009">
    <property type="entry name" value="Kinase-like_dom_sf"/>
</dbReference>
<dbReference type="RefSeq" id="WP_185043929.1">
    <property type="nucleotide sequence ID" value="NZ_BAABFG010000005.1"/>
</dbReference>
<feature type="compositionally biased region" description="Low complexity" evidence="2">
    <location>
        <begin position="12"/>
        <end position="21"/>
    </location>
</feature>
<gene>
    <name evidence="5" type="ORF">BJY16_007129</name>
</gene>
<dbReference type="PANTHER" id="PTHR24348:SF68">
    <property type="entry name" value="SERINE_THREONINE-PROTEIN KINASE ATG1C"/>
    <property type="match status" value="1"/>
</dbReference>
<dbReference type="InterPro" id="IPR008271">
    <property type="entry name" value="Ser/Thr_kinase_AS"/>
</dbReference>
<feature type="transmembrane region" description="Helical" evidence="3">
    <location>
        <begin position="738"/>
        <end position="756"/>
    </location>
</feature>
<feature type="domain" description="Protein kinase" evidence="4">
    <location>
        <begin position="78"/>
        <end position="341"/>
    </location>
</feature>
<feature type="coiled-coil region" evidence="1">
    <location>
        <begin position="621"/>
        <end position="648"/>
    </location>
</feature>
<evidence type="ECO:0000259" key="4">
    <source>
        <dbReference type="PROSITE" id="PS50011"/>
    </source>
</evidence>
<dbReference type="EMBL" id="JACHNB010000001">
    <property type="protein sequence ID" value="MBB4743670.1"/>
    <property type="molecule type" value="Genomic_DNA"/>
</dbReference>
<dbReference type="InterPro" id="IPR000719">
    <property type="entry name" value="Prot_kinase_dom"/>
</dbReference>
<feature type="compositionally biased region" description="Basic and acidic residues" evidence="2">
    <location>
        <begin position="1"/>
        <end position="11"/>
    </location>
</feature>
<dbReference type="GO" id="GO:0005737">
    <property type="term" value="C:cytoplasm"/>
    <property type="evidence" value="ECO:0007669"/>
    <property type="project" value="TreeGrafter"/>
</dbReference>
<dbReference type="CDD" id="cd14014">
    <property type="entry name" value="STKc_PknB_like"/>
    <property type="match status" value="1"/>
</dbReference>
<keyword evidence="6" id="KW-1185">Reference proteome</keyword>
<dbReference type="Gene3D" id="1.10.510.10">
    <property type="entry name" value="Transferase(Phosphotransferase) domain 1"/>
    <property type="match status" value="1"/>
</dbReference>
<feature type="region of interest" description="Disordered" evidence="2">
    <location>
        <begin position="1"/>
        <end position="70"/>
    </location>
</feature>
<dbReference type="GO" id="GO:0004674">
    <property type="term" value="F:protein serine/threonine kinase activity"/>
    <property type="evidence" value="ECO:0007669"/>
    <property type="project" value="InterPro"/>
</dbReference>
<evidence type="ECO:0000256" key="3">
    <source>
        <dbReference type="SAM" id="Phobius"/>
    </source>
</evidence>
<evidence type="ECO:0000256" key="2">
    <source>
        <dbReference type="SAM" id="MobiDB-lite"/>
    </source>
</evidence>
<feature type="transmembrane region" description="Helical" evidence="3">
    <location>
        <begin position="825"/>
        <end position="846"/>
    </location>
</feature>
<feature type="transmembrane region" description="Helical" evidence="3">
    <location>
        <begin position="706"/>
        <end position="726"/>
    </location>
</feature>